<protein>
    <recommendedName>
        <fullName evidence="6">Flagellar secretion chaperone FliS</fullName>
    </recommendedName>
</protein>
<dbReference type="Pfam" id="PF02561">
    <property type="entry name" value="FliS"/>
    <property type="match status" value="1"/>
</dbReference>
<dbReference type="PIRSF" id="PIRSF039090">
    <property type="entry name" value="Flis"/>
    <property type="match status" value="1"/>
</dbReference>
<dbReference type="EMBL" id="PGXC01000001">
    <property type="protein sequence ID" value="PKK91997.1"/>
    <property type="molecule type" value="Genomic_DNA"/>
</dbReference>
<dbReference type="PANTHER" id="PTHR34773">
    <property type="entry name" value="FLAGELLAR SECRETION CHAPERONE FLIS"/>
    <property type="match status" value="1"/>
</dbReference>
<dbReference type="SUPFAM" id="SSF101116">
    <property type="entry name" value="Flagellar export chaperone FliS"/>
    <property type="match status" value="1"/>
</dbReference>
<evidence type="ECO:0000313" key="8">
    <source>
        <dbReference type="Proteomes" id="UP000233256"/>
    </source>
</evidence>
<evidence type="ECO:0000256" key="1">
    <source>
        <dbReference type="ARBA" id="ARBA00004514"/>
    </source>
</evidence>
<dbReference type="InterPro" id="IPR036584">
    <property type="entry name" value="FliS_sf"/>
</dbReference>
<sequence>MYYSNKVNNYKQTQITTASPGRLVILMYDGCIRFLNQAKAGIREKRLDMANNNIVRTQKILNELSLVLDMEKGGEIAKNLWRLYDYMVYRLIDINIKKDEEAIDEIIVMLEQLRDAWTQVISQERGIAPGGNQPGFEGMASLDISS</sequence>
<keyword evidence="5" id="KW-0143">Chaperone</keyword>
<organism evidence="7 8">
    <name type="scientific">Candidatus Wallbacteria bacterium HGW-Wallbacteria-1</name>
    <dbReference type="NCBI Taxonomy" id="2013854"/>
    <lineage>
        <taxon>Bacteria</taxon>
        <taxon>Candidatus Walliibacteriota</taxon>
    </lineage>
</organism>
<evidence type="ECO:0000256" key="5">
    <source>
        <dbReference type="ARBA" id="ARBA00023186"/>
    </source>
</evidence>
<dbReference type="Proteomes" id="UP000233256">
    <property type="component" value="Unassembled WGS sequence"/>
</dbReference>
<dbReference type="CDD" id="cd16098">
    <property type="entry name" value="FliS"/>
    <property type="match status" value="1"/>
</dbReference>
<evidence type="ECO:0000256" key="6">
    <source>
        <dbReference type="PIRNR" id="PIRNR039090"/>
    </source>
</evidence>
<evidence type="ECO:0000256" key="2">
    <source>
        <dbReference type="ARBA" id="ARBA00008787"/>
    </source>
</evidence>
<comment type="caution">
    <text evidence="7">The sequence shown here is derived from an EMBL/GenBank/DDBJ whole genome shotgun (WGS) entry which is preliminary data.</text>
</comment>
<keyword evidence="7" id="KW-0282">Flagellum</keyword>
<comment type="similarity">
    <text evidence="2 6">Belongs to the FliS family.</text>
</comment>
<proteinExistence type="inferred from homology"/>
<evidence type="ECO:0000313" key="7">
    <source>
        <dbReference type="EMBL" id="PKK91997.1"/>
    </source>
</evidence>
<gene>
    <name evidence="7" type="primary">fliS</name>
    <name evidence="7" type="ORF">CVV64_00860</name>
</gene>
<dbReference type="Gene3D" id="1.20.120.340">
    <property type="entry name" value="Flagellar protein FliS"/>
    <property type="match status" value="1"/>
</dbReference>
<dbReference type="AlphaFoldDB" id="A0A2N1PUI3"/>
<keyword evidence="7" id="KW-0966">Cell projection</keyword>
<comment type="subcellular location">
    <subcellularLocation>
        <location evidence="1 6">Cytoplasm</location>
        <location evidence="1 6">Cytosol</location>
    </subcellularLocation>
</comment>
<name>A0A2N1PUI3_9BACT</name>
<dbReference type="GO" id="GO:0071973">
    <property type="term" value="P:bacterial-type flagellum-dependent cell motility"/>
    <property type="evidence" value="ECO:0007669"/>
    <property type="project" value="TreeGrafter"/>
</dbReference>
<evidence type="ECO:0000256" key="4">
    <source>
        <dbReference type="ARBA" id="ARBA00022795"/>
    </source>
</evidence>
<dbReference type="NCBIfam" id="TIGR00208">
    <property type="entry name" value="fliS"/>
    <property type="match status" value="1"/>
</dbReference>
<keyword evidence="3 6" id="KW-0963">Cytoplasm</keyword>
<evidence type="ECO:0000256" key="3">
    <source>
        <dbReference type="ARBA" id="ARBA00022490"/>
    </source>
</evidence>
<reference evidence="7 8" key="1">
    <citation type="journal article" date="2017" name="ISME J.">
        <title>Potential for microbial H2 and metal transformations associated with novel bacteria and archaea in deep terrestrial subsurface sediments.</title>
        <authorList>
            <person name="Hernsdorf A.W."/>
            <person name="Amano Y."/>
            <person name="Miyakawa K."/>
            <person name="Ise K."/>
            <person name="Suzuki Y."/>
            <person name="Anantharaman K."/>
            <person name="Probst A."/>
            <person name="Burstein D."/>
            <person name="Thomas B.C."/>
            <person name="Banfield J.F."/>
        </authorList>
    </citation>
    <scope>NUCLEOTIDE SEQUENCE [LARGE SCALE GENOMIC DNA]</scope>
    <source>
        <strain evidence="7">HGW-Wallbacteria-1</strain>
    </source>
</reference>
<dbReference type="InterPro" id="IPR003713">
    <property type="entry name" value="FliS"/>
</dbReference>
<accession>A0A2N1PUI3</accession>
<keyword evidence="7" id="KW-0969">Cilium</keyword>
<dbReference type="GO" id="GO:0044780">
    <property type="term" value="P:bacterial-type flagellum assembly"/>
    <property type="evidence" value="ECO:0007669"/>
    <property type="project" value="InterPro"/>
</dbReference>
<dbReference type="PANTHER" id="PTHR34773:SF1">
    <property type="entry name" value="FLAGELLAR SECRETION CHAPERONE FLIS"/>
    <property type="match status" value="1"/>
</dbReference>
<keyword evidence="4 6" id="KW-1005">Bacterial flagellum biogenesis</keyword>
<dbReference type="GO" id="GO:0005829">
    <property type="term" value="C:cytosol"/>
    <property type="evidence" value="ECO:0007669"/>
    <property type="project" value="UniProtKB-SubCell"/>
</dbReference>